<proteinExistence type="predicted"/>
<evidence type="ECO:0000313" key="3">
    <source>
        <dbReference type="EMBL" id="SAI72092.1"/>
    </source>
</evidence>
<keyword evidence="2" id="KW-0472">Membrane</keyword>
<dbReference type="STRING" id="288768.SAMEA3906486_03932"/>
<dbReference type="OrthoDB" id="9180052at2"/>
<feature type="region of interest" description="Disordered" evidence="1">
    <location>
        <begin position="131"/>
        <end position="167"/>
    </location>
</feature>
<evidence type="ECO:0000256" key="2">
    <source>
        <dbReference type="SAM" id="Phobius"/>
    </source>
</evidence>
<name>A0A157SNV3_9BORD</name>
<gene>
    <name evidence="3" type="ORF">SAMEA3906486_03932</name>
</gene>
<feature type="transmembrane region" description="Helical" evidence="2">
    <location>
        <begin position="7"/>
        <end position="27"/>
    </location>
</feature>
<dbReference type="RefSeq" id="WP_066130666.1">
    <property type="nucleotide sequence ID" value="NZ_FKIF01000007.1"/>
</dbReference>
<reference evidence="3 4" key="1">
    <citation type="submission" date="2016-04" db="EMBL/GenBank/DDBJ databases">
        <authorList>
            <consortium name="Pathogen Informatics"/>
        </authorList>
    </citation>
    <scope>NUCLEOTIDE SEQUENCE [LARGE SCALE GENOMIC DNA]</scope>
    <source>
        <strain evidence="3 4">H050680373</strain>
    </source>
</reference>
<keyword evidence="4" id="KW-1185">Reference proteome</keyword>
<dbReference type="AlphaFoldDB" id="A0A157SNV3"/>
<sequence>MSRSGKWGVGIAAAIVLLLGVGGWWGARNLDRLKDDRPRELPFFADSLHVAQELVHRLGAKVVTNDGFDPETPRQARVVMTRLGDEADADQVLLLSDWVRQGGHLVVFGSLDGMTALPGVLLRDVDEYLPDEDENSEDWSDSDGRDKLVPPPAEKLKPLPADRPGQTTAAAFQGPVLAAAQADDEGADPPVTEKGPSQSSGVVCRELVEVWPEASGTYGSERAFKVCGWPSETYYVPIGQRDPTWALQGENGIEMMRVPVGSGSVTVIGTQSFMYNGQALIEDNPLVLAAALQVRPDSEVWFVDGLGPQAHKPSPSISSWLWNNAWVAVLIALLAAAAAVWRSATRFGPVMPPGQAHRRSMGDQVRGTGQYLRGQGAAALHAAQVRALHEAAGRVLPQYTALSSPARVQAISRATRMDAESLERAMVLPGQDARDRFESELALLEAARRRLLEQAGARRSSHPSPST</sequence>
<keyword evidence="2" id="KW-1133">Transmembrane helix</keyword>
<accession>A0A157SNV3</accession>
<feature type="compositionally biased region" description="Acidic residues" evidence="1">
    <location>
        <begin position="131"/>
        <end position="141"/>
    </location>
</feature>
<organism evidence="3 4">
    <name type="scientific">Bordetella ansorpii</name>
    <dbReference type="NCBI Taxonomy" id="288768"/>
    <lineage>
        <taxon>Bacteria</taxon>
        <taxon>Pseudomonadati</taxon>
        <taxon>Pseudomonadota</taxon>
        <taxon>Betaproteobacteria</taxon>
        <taxon>Burkholderiales</taxon>
        <taxon>Alcaligenaceae</taxon>
        <taxon>Bordetella</taxon>
    </lineage>
</organism>
<dbReference type="Proteomes" id="UP000076848">
    <property type="component" value="Unassembled WGS sequence"/>
</dbReference>
<keyword evidence="2" id="KW-0812">Transmembrane</keyword>
<evidence type="ECO:0000256" key="1">
    <source>
        <dbReference type="SAM" id="MobiDB-lite"/>
    </source>
</evidence>
<evidence type="ECO:0008006" key="5">
    <source>
        <dbReference type="Google" id="ProtNLM"/>
    </source>
</evidence>
<protein>
    <recommendedName>
        <fullName evidence="5">DUF4350 domain-containing protein</fullName>
    </recommendedName>
</protein>
<dbReference type="EMBL" id="FKIF01000007">
    <property type="protein sequence ID" value="SAI72092.1"/>
    <property type="molecule type" value="Genomic_DNA"/>
</dbReference>
<evidence type="ECO:0000313" key="4">
    <source>
        <dbReference type="Proteomes" id="UP000076848"/>
    </source>
</evidence>